<dbReference type="Pfam" id="PF01663">
    <property type="entry name" value="Phosphodiest"/>
    <property type="match status" value="1"/>
</dbReference>
<comment type="caution">
    <text evidence="1">The sequence shown here is derived from an EMBL/GenBank/DDBJ whole genome shotgun (WGS) entry which is preliminary data.</text>
</comment>
<dbReference type="InterPro" id="IPR002591">
    <property type="entry name" value="Phosphodiest/P_Trfase"/>
</dbReference>
<dbReference type="InterPro" id="IPR017850">
    <property type="entry name" value="Alkaline_phosphatase_core_sf"/>
</dbReference>
<organism evidence="1 2">
    <name type="scientific">Paenibacillus chartarius</name>
    <dbReference type="NCBI Taxonomy" id="747481"/>
    <lineage>
        <taxon>Bacteria</taxon>
        <taxon>Bacillati</taxon>
        <taxon>Bacillota</taxon>
        <taxon>Bacilli</taxon>
        <taxon>Bacillales</taxon>
        <taxon>Paenibacillaceae</taxon>
        <taxon>Paenibacillus</taxon>
    </lineage>
</organism>
<dbReference type="RefSeq" id="WP_377470979.1">
    <property type="nucleotide sequence ID" value="NZ_JBHLWN010000060.1"/>
</dbReference>
<name>A0ABV6DLY5_9BACL</name>
<dbReference type="SUPFAM" id="SSF53649">
    <property type="entry name" value="Alkaline phosphatase-like"/>
    <property type="match status" value="1"/>
</dbReference>
<dbReference type="PANTHER" id="PTHR10151:SF120">
    <property type="entry name" value="BIS(5'-ADENOSYL)-TRIPHOSPHATASE"/>
    <property type="match status" value="1"/>
</dbReference>
<accession>A0ABV6DLY5</accession>
<reference evidence="1 2" key="1">
    <citation type="submission" date="2024-09" db="EMBL/GenBank/DDBJ databases">
        <authorList>
            <person name="Sun Q."/>
            <person name="Mori K."/>
        </authorList>
    </citation>
    <scope>NUCLEOTIDE SEQUENCE [LARGE SCALE GENOMIC DNA]</scope>
    <source>
        <strain evidence="1 2">CCM 7759</strain>
    </source>
</reference>
<evidence type="ECO:0000313" key="1">
    <source>
        <dbReference type="EMBL" id="MFC0213660.1"/>
    </source>
</evidence>
<gene>
    <name evidence="1" type="ORF">ACFFK0_14545</name>
</gene>
<proteinExistence type="predicted"/>
<dbReference type="Proteomes" id="UP001589776">
    <property type="component" value="Unassembled WGS sequence"/>
</dbReference>
<evidence type="ECO:0000313" key="2">
    <source>
        <dbReference type="Proteomes" id="UP001589776"/>
    </source>
</evidence>
<sequence length="487" mass="54415">MPAGSKPVMLIVIDSLLSSTIHEGIAQGRLPAFRYLIEHGQFYPNLISSFPTMSVTIDSTLLTGTYPDRHRVPGLIWYNTGEERLINYGTGPLELLKHGVSRVLHSSMLELNETHLHPGTPTIFEELGQAGISSGSINGTIYRGSATQSLHMPWWIRLVSSLPKTKVVKAPDYFSFARFANPLRERIRLPDGPFVRFGFNTAFALETVLHLLKTNALPKFTYVYFPDIDKPSHKNGPSEFATVEQADKQLSRLLYIEDSPERLLDRLTLVIMGDSGVSAIKSNSEQPYVRLDRLLQPYRVLHTGHSPNAQTDLVLAVNETMAYVYKRSSHITYRELASAVLTDKRIDIVAWCEEGRVVVRNTESQEELTFKRGGGLTDKYGQCWTLDGQPDVLDLRLTGGNSLEYGRFPDGLERLLAALNSHEGDKLVVTAKCGYELCDRYSPKHKGGAHGSFHSVESLVPLIVAGTHEQPDTDRIVDLKTYLLKLL</sequence>
<dbReference type="Gene3D" id="3.40.720.10">
    <property type="entry name" value="Alkaline Phosphatase, subunit A"/>
    <property type="match status" value="1"/>
</dbReference>
<keyword evidence="2" id="KW-1185">Reference proteome</keyword>
<dbReference type="EMBL" id="JBHLWN010000060">
    <property type="protein sequence ID" value="MFC0213660.1"/>
    <property type="molecule type" value="Genomic_DNA"/>
</dbReference>
<protein>
    <submittedName>
        <fullName evidence="1">Alkaline phosphatase family protein</fullName>
    </submittedName>
</protein>
<dbReference type="PANTHER" id="PTHR10151">
    <property type="entry name" value="ECTONUCLEOTIDE PYROPHOSPHATASE/PHOSPHODIESTERASE"/>
    <property type="match status" value="1"/>
</dbReference>